<reference evidence="2 3" key="1">
    <citation type="submission" date="2019-06" db="EMBL/GenBank/DDBJ databases">
        <title>Sequencing the genomes of 1000 actinobacteria strains.</title>
        <authorList>
            <person name="Klenk H.-P."/>
        </authorList>
    </citation>
    <scope>NUCLEOTIDE SEQUENCE [LARGE SCALE GENOMIC DNA]</scope>
    <source>
        <strain evidence="2 3">DSM 4813</strain>
    </source>
</reference>
<feature type="compositionally biased region" description="Polar residues" evidence="1">
    <location>
        <begin position="206"/>
        <end position="222"/>
    </location>
</feature>
<organism evidence="2 3">
    <name type="scientific">Rarobacter faecitabidus</name>
    <dbReference type="NCBI Taxonomy" id="13243"/>
    <lineage>
        <taxon>Bacteria</taxon>
        <taxon>Bacillati</taxon>
        <taxon>Actinomycetota</taxon>
        <taxon>Actinomycetes</taxon>
        <taxon>Micrococcales</taxon>
        <taxon>Rarobacteraceae</taxon>
        <taxon>Rarobacter</taxon>
    </lineage>
</organism>
<protein>
    <submittedName>
        <fullName evidence="2">Uncharacterized protein</fullName>
    </submittedName>
</protein>
<dbReference type="EMBL" id="VFOS01000004">
    <property type="protein sequence ID" value="TQL57466.1"/>
    <property type="molecule type" value="Genomic_DNA"/>
</dbReference>
<keyword evidence="3" id="KW-1185">Reference proteome</keyword>
<accession>A0A542ZAY4</accession>
<dbReference type="AlphaFoldDB" id="A0A542ZAY4"/>
<sequence length="222" mass="24867">MERTLFPDPEQHRLASVIVLNAMLWDRAVADWMRERSWFTAASGQPELPFEPSLAGFAYVVWDFDTQHPEDLPDGVRATAISRHAHDKAVQWRQWTREAAQAIRAGEQPPPEPAPRDFSVPAHIRRHNQGLSSMATMSAGGTLTGVIAPEPATMTQTEAWSICQQYGQACVSEARDLRLTQQRALAAELALEADLDRRRRDDPVWEQTTTSDHSVTFSGPAR</sequence>
<evidence type="ECO:0000313" key="3">
    <source>
        <dbReference type="Proteomes" id="UP000315389"/>
    </source>
</evidence>
<proteinExistence type="predicted"/>
<dbReference type="RefSeq" id="WP_142121975.1">
    <property type="nucleotide sequence ID" value="NZ_BAAASV010000002.1"/>
</dbReference>
<evidence type="ECO:0000256" key="1">
    <source>
        <dbReference type="SAM" id="MobiDB-lite"/>
    </source>
</evidence>
<feature type="region of interest" description="Disordered" evidence="1">
    <location>
        <begin position="196"/>
        <end position="222"/>
    </location>
</feature>
<name>A0A542ZAY4_RARFA</name>
<gene>
    <name evidence="2" type="ORF">FB461_2203</name>
</gene>
<comment type="caution">
    <text evidence="2">The sequence shown here is derived from an EMBL/GenBank/DDBJ whole genome shotgun (WGS) entry which is preliminary data.</text>
</comment>
<dbReference type="Proteomes" id="UP000315389">
    <property type="component" value="Unassembled WGS sequence"/>
</dbReference>
<evidence type="ECO:0000313" key="2">
    <source>
        <dbReference type="EMBL" id="TQL57466.1"/>
    </source>
</evidence>